<dbReference type="CDD" id="cd00167">
    <property type="entry name" value="SANT"/>
    <property type="match status" value="2"/>
</dbReference>
<dbReference type="SMART" id="SM00717">
    <property type="entry name" value="SANT"/>
    <property type="match status" value="2"/>
</dbReference>
<reference evidence="10" key="1">
    <citation type="journal article" date="2013" name="Nat. Biotechnol.">
        <title>Draft genome sequence of chickpea (Cicer arietinum) provides a resource for trait improvement.</title>
        <authorList>
            <person name="Varshney R.K."/>
            <person name="Song C."/>
            <person name="Saxena R.K."/>
            <person name="Azam S."/>
            <person name="Yu S."/>
            <person name="Sharpe A.G."/>
            <person name="Cannon S."/>
            <person name="Baek J."/>
            <person name="Rosen B.D."/>
            <person name="Tar'an B."/>
            <person name="Millan T."/>
            <person name="Zhang X."/>
            <person name="Ramsay L.D."/>
            <person name="Iwata A."/>
            <person name="Wang Y."/>
            <person name="Nelson W."/>
            <person name="Farmer A.D."/>
            <person name="Gaur P.M."/>
            <person name="Soderlund C."/>
            <person name="Penmetsa R.V."/>
            <person name="Xu C."/>
            <person name="Bharti A.K."/>
            <person name="He W."/>
            <person name="Winter P."/>
            <person name="Zhao S."/>
            <person name="Hane J.K."/>
            <person name="Carrasquilla-Garcia N."/>
            <person name="Condie J.A."/>
            <person name="Upadhyaya H.D."/>
            <person name="Luo M.C."/>
            <person name="Thudi M."/>
            <person name="Gowda C.L."/>
            <person name="Singh N.P."/>
            <person name="Lichtenzveig J."/>
            <person name="Gali K.K."/>
            <person name="Rubio J."/>
            <person name="Nadarajan N."/>
            <person name="Dolezel J."/>
            <person name="Bansal K.C."/>
            <person name="Xu X."/>
            <person name="Edwards D."/>
            <person name="Zhang G."/>
            <person name="Kahl G."/>
            <person name="Gil J."/>
            <person name="Singh K.B."/>
            <person name="Datta S.K."/>
            <person name="Jackson S.A."/>
            <person name="Wang J."/>
            <person name="Cook D.R."/>
        </authorList>
    </citation>
    <scope>NUCLEOTIDE SEQUENCE [LARGE SCALE GENOMIC DNA]</scope>
    <source>
        <strain evidence="10">cv. CDC Frontier</strain>
    </source>
</reference>
<dbReference type="Proteomes" id="UP000087171">
    <property type="component" value="Chromosome Ca8"/>
</dbReference>
<dbReference type="OrthoDB" id="2143914at2759"/>
<sequence length="324" mass="36608">MGRAPCCDKANVKKGPWSPEEDSKLKSYIEQKGTGGNWIALPQKIGLKRCGKSCRLRWLNYLRPNIKHGGFSEEEDDIICSLYISIGSRWSIIAAQLPGRTDNDIKNYWNTRLKKKLLGKQRKEQHAQAQAQAQAQARRVSNMKQEMKRETNHNLMISSCMSTQAPNYWTAAEYSVHHPIQVSNSSIMNYDHLNNETSFTNLLHPTTIVDMNMNMNMNMTNPLSMVSDTNNGGSNCDHPPQIFEGFEIFSSDLSELVCVNQQQMEAFYGIDQSNGGSTITTSTESTSWGDMNSLVYSPNLVSDYEGSIPQDVATFEDSRYFKMQ</sequence>
<feature type="compositionally biased region" description="Low complexity" evidence="7">
    <location>
        <begin position="127"/>
        <end position="137"/>
    </location>
</feature>
<evidence type="ECO:0000256" key="4">
    <source>
        <dbReference type="ARBA" id="ARBA00023125"/>
    </source>
</evidence>
<evidence type="ECO:0000256" key="1">
    <source>
        <dbReference type="ARBA" id="ARBA00004123"/>
    </source>
</evidence>
<dbReference type="Gene3D" id="1.10.10.60">
    <property type="entry name" value="Homeodomain-like"/>
    <property type="match status" value="2"/>
</dbReference>
<evidence type="ECO:0000313" key="10">
    <source>
        <dbReference type="Proteomes" id="UP000087171"/>
    </source>
</evidence>
<dbReference type="PaxDb" id="3827-XP_004511803.1"/>
<dbReference type="FunFam" id="1.10.10.60:FF:000015">
    <property type="entry name" value="Transcription factor RAX3"/>
    <property type="match status" value="1"/>
</dbReference>
<name>A0A1S2YY61_CICAR</name>
<dbReference type="PROSITE" id="PS51294">
    <property type="entry name" value="HTH_MYB"/>
    <property type="match status" value="2"/>
</dbReference>
<dbReference type="PANTHER" id="PTHR48000">
    <property type="entry name" value="OS09G0431300 PROTEIN"/>
    <property type="match status" value="1"/>
</dbReference>
<gene>
    <name evidence="11" type="primary">LOC101510327</name>
</gene>
<feature type="domain" description="HTH myb-type" evidence="9">
    <location>
        <begin position="9"/>
        <end position="62"/>
    </location>
</feature>
<keyword evidence="6" id="KW-0539">Nucleus</keyword>
<organism evidence="10 11">
    <name type="scientific">Cicer arietinum</name>
    <name type="common">Chickpea</name>
    <name type="synonym">Garbanzo</name>
    <dbReference type="NCBI Taxonomy" id="3827"/>
    <lineage>
        <taxon>Eukaryota</taxon>
        <taxon>Viridiplantae</taxon>
        <taxon>Streptophyta</taxon>
        <taxon>Embryophyta</taxon>
        <taxon>Tracheophyta</taxon>
        <taxon>Spermatophyta</taxon>
        <taxon>Magnoliopsida</taxon>
        <taxon>eudicotyledons</taxon>
        <taxon>Gunneridae</taxon>
        <taxon>Pentapetalae</taxon>
        <taxon>rosids</taxon>
        <taxon>fabids</taxon>
        <taxon>Fabales</taxon>
        <taxon>Fabaceae</taxon>
        <taxon>Papilionoideae</taxon>
        <taxon>50 kb inversion clade</taxon>
        <taxon>NPAAA clade</taxon>
        <taxon>Hologalegina</taxon>
        <taxon>IRL clade</taxon>
        <taxon>Cicereae</taxon>
        <taxon>Cicer</taxon>
    </lineage>
</organism>
<dbReference type="InterPro" id="IPR017930">
    <property type="entry name" value="Myb_dom"/>
</dbReference>
<accession>A0A1S2YY61</accession>
<proteinExistence type="predicted"/>
<dbReference type="Pfam" id="PF00249">
    <property type="entry name" value="Myb_DNA-binding"/>
    <property type="match status" value="2"/>
</dbReference>
<dbReference type="PROSITE" id="PS50090">
    <property type="entry name" value="MYB_LIKE"/>
    <property type="match status" value="2"/>
</dbReference>
<dbReference type="GO" id="GO:0005634">
    <property type="term" value="C:nucleus"/>
    <property type="evidence" value="ECO:0007669"/>
    <property type="project" value="UniProtKB-SubCell"/>
</dbReference>
<feature type="domain" description="HTH myb-type" evidence="9">
    <location>
        <begin position="63"/>
        <end position="117"/>
    </location>
</feature>
<evidence type="ECO:0000256" key="6">
    <source>
        <dbReference type="ARBA" id="ARBA00023242"/>
    </source>
</evidence>
<dbReference type="RefSeq" id="XP_004511803.1">
    <property type="nucleotide sequence ID" value="XM_004511746.3"/>
</dbReference>
<keyword evidence="3" id="KW-0805">Transcription regulation</keyword>
<feature type="region of interest" description="Disordered" evidence="7">
    <location>
        <begin position="119"/>
        <end position="142"/>
    </location>
</feature>
<protein>
    <submittedName>
        <fullName evidence="11">Transcription factor RAX3-like</fullName>
    </submittedName>
</protein>
<evidence type="ECO:0000259" key="9">
    <source>
        <dbReference type="PROSITE" id="PS51294"/>
    </source>
</evidence>
<keyword evidence="4" id="KW-0238">DNA-binding</keyword>
<evidence type="ECO:0000256" key="3">
    <source>
        <dbReference type="ARBA" id="ARBA00023015"/>
    </source>
</evidence>
<evidence type="ECO:0000256" key="2">
    <source>
        <dbReference type="ARBA" id="ARBA00022737"/>
    </source>
</evidence>
<dbReference type="eggNOG" id="KOG0048">
    <property type="taxonomic scope" value="Eukaryota"/>
</dbReference>
<keyword evidence="2" id="KW-0677">Repeat</keyword>
<feature type="domain" description="Myb-like" evidence="8">
    <location>
        <begin position="63"/>
        <end position="113"/>
    </location>
</feature>
<dbReference type="InterPro" id="IPR009057">
    <property type="entry name" value="Homeodomain-like_sf"/>
</dbReference>
<reference evidence="11" key="2">
    <citation type="submission" date="2025-08" db="UniProtKB">
        <authorList>
            <consortium name="RefSeq"/>
        </authorList>
    </citation>
    <scope>IDENTIFICATION</scope>
    <source>
        <tissue evidence="11">Etiolated seedlings</tissue>
    </source>
</reference>
<evidence type="ECO:0000256" key="7">
    <source>
        <dbReference type="SAM" id="MobiDB-lite"/>
    </source>
</evidence>
<evidence type="ECO:0000256" key="5">
    <source>
        <dbReference type="ARBA" id="ARBA00023163"/>
    </source>
</evidence>
<dbReference type="PANTHER" id="PTHR48000:SF67">
    <property type="entry name" value="MYB-LIKE DNA-BINDING DOMAIN CONTAINING PROTEIN, EXPRESSED"/>
    <property type="match status" value="1"/>
</dbReference>
<keyword evidence="10" id="KW-1185">Reference proteome</keyword>
<comment type="subcellular location">
    <subcellularLocation>
        <location evidence="1">Nucleus</location>
    </subcellularLocation>
</comment>
<keyword evidence="5" id="KW-0804">Transcription</keyword>
<evidence type="ECO:0000259" key="8">
    <source>
        <dbReference type="PROSITE" id="PS50090"/>
    </source>
</evidence>
<dbReference type="InterPro" id="IPR001005">
    <property type="entry name" value="SANT/Myb"/>
</dbReference>
<dbReference type="GeneID" id="101510327"/>
<dbReference type="FunFam" id="1.10.10.60:FF:000283">
    <property type="entry name" value="Transcription factor RAX3"/>
    <property type="match status" value="1"/>
</dbReference>
<feature type="domain" description="Myb-like" evidence="8">
    <location>
        <begin position="9"/>
        <end position="62"/>
    </location>
</feature>
<evidence type="ECO:0000313" key="11">
    <source>
        <dbReference type="RefSeq" id="XP_004511803.1"/>
    </source>
</evidence>
<dbReference type="SUPFAM" id="SSF46689">
    <property type="entry name" value="Homeodomain-like"/>
    <property type="match status" value="1"/>
</dbReference>
<dbReference type="GO" id="GO:0003677">
    <property type="term" value="F:DNA binding"/>
    <property type="evidence" value="ECO:0007669"/>
    <property type="project" value="UniProtKB-KW"/>
</dbReference>
<dbReference type="AlphaFoldDB" id="A0A1S2YY61"/>
<dbReference type="KEGG" id="cam:101510327"/>